<accession>A0A095VPG0</accession>
<gene>
    <name evidence="1" type="ORF">HRUBRA_02431</name>
</gene>
<evidence type="ECO:0000313" key="2">
    <source>
        <dbReference type="Proteomes" id="UP000029640"/>
    </source>
</evidence>
<keyword evidence="2" id="KW-1185">Reference proteome</keyword>
<dbReference type="Proteomes" id="UP000029640">
    <property type="component" value="Unassembled WGS sequence"/>
</dbReference>
<dbReference type="PATRIC" id="fig|1265313.6.peg.2399"/>
<dbReference type="Pfam" id="PF06258">
    <property type="entry name" value="Mito_fiss_Elm1"/>
    <property type="match status" value="1"/>
</dbReference>
<reference evidence="1 2" key="1">
    <citation type="journal article" date="2014" name="Genome Announc.">
        <title>Genome Sequence of Gammaproteobacterial Pseudohaliea rubra Type Strain DSM 19751, Isolated from Coastal Seawater of the Mediterranean Sea.</title>
        <authorList>
            <person name="Spring S."/>
            <person name="Fiebig A."/>
            <person name="Riedel T."/>
            <person name="Goker M."/>
            <person name="Klenk H.P."/>
        </authorList>
    </citation>
    <scope>NUCLEOTIDE SEQUENCE [LARGE SCALE GENOMIC DNA]</scope>
    <source>
        <strain evidence="1 2">DSM 19751</strain>
    </source>
</reference>
<dbReference type="eggNOG" id="COG3660">
    <property type="taxonomic scope" value="Bacteria"/>
</dbReference>
<dbReference type="AlphaFoldDB" id="A0A095VPG0"/>
<evidence type="ECO:0000313" key="1">
    <source>
        <dbReference type="EMBL" id="KGE02993.1"/>
    </source>
</evidence>
<proteinExistence type="predicted"/>
<dbReference type="HOGENOM" id="CLU_048241_0_0_6"/>
<name>A0A095VPG0_9GAMM</name>
<dbReference type="InterPro" id="IPR009367">
    <property type="entry name" value="Elm1-like"/>
</dbReference>
<dbReference type="EMBL" id="AUVB01000077">
    <property type="protein sequence ID" value="KGE02993.1"/>
    <property type="molecule type" value="Genomic_DNA"/>
</dbReference>
<comment type="caution">
    <text evidence="1">The sequence shown here is derived from an EMBL/GenBank/DDBJ whole genome shotgun (WGS) entry which is preliminary data.</text>
</comment>
<dbReference type="PANTHER" id="PTHR33986">
    <property type="entry name" value="OS02G0535700 PROTEIN"/>
    <property type="match status" value="1"/>
</dbReference>
<organism evidence="1 2">
    <name type="scientific">Pseudohaliea rubra DSM 19751</name>
    <dbReference type="NCBI Taxonomy" id="1265313"/>
    <lineage>
        <taxon>Bacteria</taxon>
        <taxon>Pseudomonadati</taxon>
        <taxon>Pseudomonadota</taxon>
        <taxon>Gammaproteobacteria</taxon>
        <taxon>Cellvibrionales</taxon>
        <taxon>Halieaceae</taxon>
        <taxon>Pseudohaliea</taxon>
    </lineage>
</organism>
<dbReference type="RefSeq" id="WP_052094505.1">
    <property type="nucleotide sequence ID" value="NZ_KN234759.1"/>
</dbReference>
<sequence length="365" mass="39960">METVVWLLQSDRAGDNNQVLALGELLGLPATRKRIVYRSPVLLPKIVSARSRNLLVAGVDRRRSAPLAPPWPALVISAGREMEPVARWIRRQSGGRTRLVHMGRPWAPLEAFDLVISTPQYALPERDNVLMIGLPLHRVHRARLAAAASVWGARFAHLPGPRTAVLLGGSSGSFVFSPRKGAELGRLVNARARAEGGSLLVTDSARTCPATFEAFRAELTVPVYVYRWQEGAAANPYFAFLGVADRLVTTGESVSMLAEASVTGKPLLIYDLAEHLPVDAGAWQRLRAALCYHALRDRFARLLGPAYMQRDIEIIQRQLVASGRADWLNRCGGNLREAAPRPAAMADDLRALGRIRDLLGLTLPC</sequence>
<protein>
    <submittedName>
        <fullName evidence="1">Domain protein-containing protein</fullName>
    </submittedName>
</protein>
<dbReference type="STRING" id="1265313.HRUBRA_02431"/>
<dbReference type="PANTHER" id="PTHR33986:SF15">
    <property type="entry name" value="MITOCHONDRIAL FISSION PROTEIN ELM1"/>
    <property type="match status" value="1"/>
</dbReference>